<evidence type="ECO:0000256" key="9">
    <source>
        <dbReference type="ARBA" id="ARBA00023242"/>
    </source>
</evidence>
<evidence type="ECO:0000256" key="6">
    <source>
        <dbReference type="ARBA" id="ARBA00023015"/>
    </source>
</evidence>
<evidence type="ECO:0000256" key="4">
    <source>
        <dbReference type="ARBA" id="ARBA00022771"/>
    </source>
</evidence>
<name>A0A1L8DGK2_9DIPT</name>
<feature type="domain" description="C2H2-type" evidence="12">
    <location>
        <begin position="568"/>
        <end position="595"/>
    </location>
</feature>
<feature type="domain" description="C2H2-type" evidence="12">
    <location>
        <begin position="306"/>
        <end position="333"/>
    </location>
</feature>
<feature type="domain" description="C2H2-type" evidence="12">
    <location>
        <begin position="511"/>
        <end position="533"/>
    </location>
</feature>
<evidence type="ECO:0000256" key="7">
    <source>
        <dbReference type="ARBA" id="ARBA00023125"/>
    </source>
</evidence>
<dbReference type="PANTHER" id="PTHR24379">
    <property type="entry name" value="KRAB AND ZINC FINGER DOMAIN-CONTAINING"/>
    <property type="match status" value="1"/>
</dbReference>
<dbReference type="FunFam" id="3.30.160.60:FF:000325">
    <property type="entry name" value="ZFP90 zinc finger protein"/>
    <property type="match status" value="1"/>
</dbReference>
<feature type="compositionally biased region" description="Polar residues" evidence="11">
    <location>
        <begin position="941"/>
        <end position="958"/>
    </location>
</feature>
<feature type="domain" description="C2H2-type" evidence="12">
    <location>
        <begin position="182"/>
        <end position="209"/>
    </location>
</feature>
<feature type="compositionally biased region" description="Low complexity" evidence="11">
    <location>
        <begin position="959"/>
        <end position="971"/>
    </location>
</feature>
<evidence type="ECO:0000256" key="8">
    <source>
        <dbReference type="ARBA" id="ARBA00023163"/>
    </source>
</evidence>
<keyword evidence="6" id="KW-0805">Transcription regulation</keyword>
<dbReference type="FunFam" id="3.30.160.60:FF:001465">
    <property type="entry name" value="Zinc finger protein 560"/>
    <property type="match status" value="1"/>
</dbReference>
<keyword evidence="3" id="KW-0677">Repeat</keyword>
<feature type="region of interest" description="Disordered" evidence="11">
    <location>
        <begin position="685"/>
        <end position="771"/>
    </location>
</feature>
<reference evidence="13" key="1">
    <citation type="submission" date="2016-12" db="EMBL/GenBank/DDBJ databases">
        <title>An insight into the sialome and mialome of the sand fly, Nyssomyia neivai.</title>
        <authorList>
            <person name="Sebastian V."/>
            <person name="Goulart T.M."/>
            <person name="Oliveira W."/>
            <person name="Calvo E."/>
            <person name="Oliveira L.F."/>
            <person name="Pinto M.C."/>
            <person name="Rosselino A.M."/>
            <person name="Ribeiro J.M."/>
        </authorList>
    </citation>
    <scope>NUCLEOTIDE SEQUENCE</scope>
</reference>
<dbReference type="AlphaFoldDB" id="A0A1L8DGK2"/>
<sequence length="1071" mass="121375">MDEDEPYQIEWIQGSGDEVECLEEDIIQEVHEDDDMDPGTLNEDDIIEEVDDDEYLAAMSEHHLDGGTGENLVYMESGQNIIEEHVQEAEIDEYTEQQHFDGQVCEEVVIDESGVPEGKMEILIDSNGAVVDGQVDEDIVPLPPQDEYTTSRPYPCDFCSRRFRKKANLMNHMVAHQTDRPHVCNLCGARYIRRCDLHNHFKIHAYAPTDHDLGGTTFNAGHNDDDDEDEEEEVKKASFINYSSPRKKVQQATPRKRSALKLTGAREIPKFDYITEDMKLLSDTQQQQPPQQYVEQYPVTDPKKPFVCQRCGVSFAREKALASHARMHGGDSPFECETCGEMFWDANRLREHELRHRIEQKAAPQAFDSPLLDEETETDSGEGGDGYGNYYCEVCGMCFHRQALLKRHTRSHAKKELVDSDVSRHCCNVCGETFAEALDLLAHAEVHARFQPYKCMLCGESFLDEQTIKEHIDTAHTDELTTHSCRLCGKVCRDSKSLMKHAWDHSREKKHTCSKCAKTFHNKARLKRHMMSHRDKCVSCDVCGDRFPDGRTLMNHRHSHTNVSGRQFPCRECGKTFGSRSSQQIHIRIHTGERPYGCKYCWKAFADGGTLRKHERIHTGEKPYACSVCPRAFNQRVVLREHIRSHHSGADTQRGTSVTPYYCEVCSEMFAMPSELIQHLIQHSDMNTLAKRQPPTGPRKYQRRRKLKPHELERLRTQRCKNSDADFSDEDQGQSDAQERYQVQQVTPVGRQGRSAPRRGQNNSFNIDGLDDQNLLRSSADFETSVAKFDLSKGASTRKKNNPLVLSLAMGALPPQSRPKMIRTQKTRVAVEDGKRKTKTLITRTAPAEVAATGYRGQKNPRARIKNVSYHYTDHIMSPATFSDVPDQITADEVNVKQEPMEMTATTTVLEHDGSGLSKKTYNKYSMDIVNDLEAILRSPIKQSPTPRREINQSLSDQSTKGTSASSASGSKSRRRITTPGKKRPQPETITSSPMTKRQMAIAAKKSGKEVEVDTKEGILGDLDKDSEIITGDIDDMETGTKSNATEFKCEMCSSMFLTQEDLFAHVAIHI</sequence>
<comment type="subcellular location">
    <subcellularLocation>
        <location evidence="1">Nucleus</location>
    </subcellularLocation>
</comment>
<keyword evidence="8" id="KW-0804">Transcription</keyword>
<feature type="domain" description="C2H2-type" evidence="12">
    <location>
        <begin position="390"/>
        <end position="417"/>
    </location>
</feature>
<evidence type="ECO:0000256" key="5">
    <source>
        <dbReference type="ARBA" id="ARBA00022833"/>
    </source>
</evidence>
<proteinExistence type="predicted"/>
<dbReference type="InterPro" id="IPR013087">
    <property type="entry name" value="Znf_C2H2_type"/>
</dbReference>
<feature type="region of interest" description="Disordered" evidence="11">
    <location>
        <begin position="940"/>
        <end position="999"/>
    </location>
</feature>
<evidence type="ECO:0000256" key="3">
    <source>
        <dbReference type="ARBA" id="ARBA00022737"/>
    </source>
</evidence>
<feature type="domain" description="C2H2-type" evidence="12">
    <location>
        <begin position="483"/>
        <end position="510"/>
    </location>
</feature>
<dbReference type="InterPro" id="IPR036236">
    <property type="entry name" value="Znf_C2H2_sf"/>
</dbReference>
<keyword evidence="4 10" id="KW-0863">Zinc-finger</keyword>
<evidence type="ECO:0000256" key="11">
    <source>
        <dbReference type="SAM" id="MobiDB-lite"/>
    </source>
</evidence>
<feature type="domain" description="C2H2-type" evidence="12">
    <location>
        <begin position="154"/>
        <end position="181"/>
    </location>
</feature>
<dbReference type="PROSITE" id="PS00028">
    <property type="entry name" value="ZINC_FINGER_C2H2_1"/>
    <property type="match status" value="15"/>
</dbReference>
<evidence type="ECO:0000256" key="10">
    <source>
        <dbReference type="PROSITE-ProRule" id="PRU00042"/>
    </source>
</evidence>
<feature type="compositionally biased region" description="Basic and acidic residues" evidence="11">
    <location>
        <begin position="709"/>
        <end position="724"/>
    </location>
</feature>
<organism evidence="13">
    <name type="scientific">Nyssomyia neivai</name>
    <dbReference type="NCBI Taxonomy" id="330878"/>
    <lineage>
        <taxon>Eukaryota</taxon>
        <taxon>Metazoa</taxon>
        <taxon>Ecdysozoa</taxon>
        <taxon>Arthropoda</taxon>
        <taxon>Hexapoda</taxon>
        <taxon>Insecta</taxon>
        <taxon>Pterygota</taxon>
        <taxon>Neoptera</taxon>
        <taxon>Endopterygota</taxon>
        <taxon>Diptera</taxon>
        <taxon>Nematocera</taxon>
        <taxon>Psychodoidea</taxon>
        <taxon>Psychodidae</taxon>
        <taxon>Nyssomyia</taxon>
    </lineage>
</organism>
<evidence type="ECO:0000259" key="12">
    <source>
        <dbReference type="PROSITE" id="PS50157"/>
    </source>
</evidence>
<feature type="compositionally biased region" description="Basic residues" evidence="11">
    <location>
        <begin position="972"/>
        <end position="984"/>
    </location>
</feature>
<keyword evidence="7" id="KW-0238">DNA-binding</keyword>
<dbReference type="Gene3D" id="3.30.160.60">
    <property type="entry name" value="Classic Zinc Finger"/>
    <property type="match status" value="8"/>
</dbReference>
<keyword evidence="5" id="KW-0862">Zinc</keyword>
<feature type="domain" description="C2H2-type" evidence="12">
    <location>
        <begin position="453"/>
        <end position="481"/>
    </location>
</feature>
<keyword evidence="9" id="KW-0539">Nucleus</keyword>
<feature type="domain" description="C2H2-type" evidence="12">
    <location>
        <begin position="1048"/>
        <end position="1071"/>
    </location>
</feature>
<dbReference type="GO" id="GO:0003677">
    <property type="term" value="F:DNA binding"/>
    <property type="evidence" value="ECO:0007669"/>
    <property type="project" value="UniProtKB-KW"/>
</dbReference>
<dbReference type="Pfam" id="PF00096">
    <property type="entry name" value="zf-C2H2"/>
    <property type="match status" value="5"/>
</dbReference>
<feature type="domain" description="C2H2-type" evidence="12">
    <location>
        <begin position="624"/>
        <end position="652"/>
    </location>
</feature>
<evidence type="ECO:0000256" key="1">
    <source>
        <dbReference type="ARBA" id="ARBA00004123"/>
    </source>
</evidence>
<dbReference type="GO" id="GO:0008270">
    <property type="term" value="F:zinc ion binding"/>
    <property type="evidence" value="ECO:0007669"/>
    <property type="project" value="UniProtKB-KW"/>
</dbReference>
<feature type="domain" description="C2H2-type" evidence="12">
    <location>
        <begin position="334"/>
        <end position="361"/>
    </location>
</feature>
<keyword evidence="2" id="KW-0479">Metal-binding</keyword>
<dbReference type="PROSITE" id="PS50157">
    <property type="entry name" value="ZINC_FINGER_C2H2_2"/>
    <property type="match status" value="15"/>
</dbReference>
<dbReference type="FunFam" id="3.30.160.60:FF:000100">
    <property type="entry name" value="Zinc finger 45-like"/>
    <property type="match status" value="1"/>
</dbReference>
<evidence type="ECO:0000256" key="2">
    <source>
        <dbReference type="ARBA" id="ARBA00022723"/>
    </source>
</evidence>
<feature type="domain" description="C2H2-type" evidence="12">
    <location>
        <begin position="596"/>
        <end position="623"/>
    </location>
</feature>
<dbReference type="SUPFAM" id="SSF57667">
    <property type="entry name" value="beta-beta-alpha zinc fingers"/>
    <property type="match status" value="9"/>
</dbReference>
<accession>A0A1L8DGK2</accession>
<dbReference type="PANTHER" id="PTHR24379:SF127">
    <property type="entry name" value="BLOODY FINGERS-RELATED"/>
    <property type="match status" value="1"/>
</dbReference>
<dbReference type="FunFam" id="3.30.160.60:FF:000260">
    <property type="entry name" value="Spalt-like transcription factor 1"/>
    <property type="match status" value="1"/>
</dbReference>
<dbReference type="GO" id="GO:0005634">
    <property type="term" value="C:nucleus"/>
    <property type="evidence" value="ECO:0007669"/>
    <property type="project" value="UniProtKB-SubCell"/>
</dbReference>
<feature type="domain" description="C2H2-type" evidence="12">
    <location>
        <begin position="661"/>
        <end position="688"/>
    </location>
</feature>
<dbReference type="SMART" id="SM00355">
    <property type="entry name" value="ZnF_C2H2"/>
    <property type="match status" value="15"/>
</dbReference>
<protein>
    <submittedName>
        <fullName evidence="13">Putative c2h2-type zn-finger protein</fullName>
    </submittedName>
</protein>
<evidence type="ECO:0000313" key="13">
    <source>
        <dbReference type="EMBL" id="JAV05582.1"/>
    </source>
</evidence>
<dbReference type="EMBL" id="GFDF01008502">
    <property type="protein sequence ID" value="JAV05582.1"/>
    <property type="molecule type" value="Transcribed_RNA"/>
</dbReference>
<dbReference type="GO" id="GO:0000122">
    <property type="term" value="P:negative regulation of transcription by RNA polymerase II"/>
    <property type="evidence" value="ECO:0007669"/>
    <property type="project" value="UniProtKB-ARBA"/>
</dbReference>
<feature type="domain" description="C2H2-type" evidence="12">
    <location>
        <begin position="538"/>
        <end position="565"/>
    </location>
</feature>
<feature type="domain" description="C2H2-type" evidence="12">
    <location>
        <begin position="425"/>
        <end position="452"/>
    </location>
</feature>